<reference evidence="1" key="1">
    <citation type="journal article" date="2019" name="bioRxiv">
        <title>The Genome of the Zebra Mussel, Dreissena polymorpha: A Resource for Invasive Species Research.</title>
        <authorList>
            <person name="McCartney M.A."/>
            <person name="Auch B."/>
            <person name="Kono T."/>
            <person name="Mallez S."/>
            <person name="Zhang Y."/>
            <person name="Obille A."/>
            <person name="Becker A."/>
            <person name="Abrahante J.E."/>
            <person name="Garbe J."/>
            <person name="Badalamenti J.P."/>
            <person name="Herman A."/>
            <person name="Mangelson H."/>
            <person name="Liachko I."/>
            <person name="Sullivan S."/>
            <person name="Sone E.D."/>
            <person name="Koren S."/>
            <person name="Silverstein K.A.T."/>
            <person name="Beckman K.B."/>
            <person name="Gohl D.M."/>
        </authorList>
    </citation>
    <scope>NUCLEOTIDE SEQUENCE</scope>
    <source>
        <strain evidence="1">Duluth1</strain>
        <tissue evidence="1">Whole animal</tissue>
    </source>
</reference>
<organism evidence="1 2">
    <name type="scientific">Dreissena polymorpha</name>
    <name type="common">Zebra mussel</name>
    <name type="synonym">Mytilus polymorpha</name>
    <dbReference type="NCBI Taxonomy" id="45954"/>
    <lineage>
        <taxon>Eukaryota</taxon>
        <taxon>Metazoa</taxon>
        <taxon>Spiralia</taxon>
        <taxon>Lophotrochozoa</taxon>
        <taxon>Mollusca</taxon>
        <taxon>Bivalvia</taxon>
        <taxon>Autobranchia</taxon>
        <taxon>Heteroconchia</taxon>
        <taxon>Euheterodonta</taxon>
        <taxon>Imparidentia</taxon>
        <taxon>Neoheterodontei</taxon>
        <taxon>Myida</taxon>
        <taxon>Dreissenoidea</taxon>
        <taxon>Dreissenidae</taxon>
        <taxon>Dreissena</taxon>
    </lineage>
</organism>
<accession>A0A9D4HT53</accession>
<dbReference type="Proteomes" id="UP000828390">
    <property type="component" value="Unassembled WGS sequence"/>
</dbReference>
<proteinExistence type="predicted"/>
<comment type="caution">
    <text evidence="1">The sequence shown here is derived from an EMBL/GenBank/DDBJ whole genome shotgun (WGS) entry which is preliminary data.</text>
</comment>
<evidence type="ECO:0000313" key="1">
    <source>
        <dbReference type="EMBL" id="KAH3730419.1"/>
    </source>
</evidence>
<reference evidence="1" key="2">
    <citation type="submission" date="2020-11" db="EMBL/GenBank/DDBJ databases">
        <authorList>
            <person name="McCartney M.A."/>
            <person name="Auch B."/>
            <person name="Kono T."/>
            <person name="Mallez S."/>
            <person name="Becker A."/>
            <person name="Gohl D.M."/>
            <person name="Silverstein K.A.T."/>
            <person name="Koren S."/>
            <person name="Bechman K.B."/>
            <person name="Herman A."/>
            <person name="Abrahante J.E."/>
            <person name="Garbe J."/>
        </authorList>
    </citation>
    <scope>NUCLEOTIDE SEQUENCE</scope>
    <source>
        <strain evidence="1">Duluth1</strain>
        <tissue evidence="1">Whole animal</tissue>
    </source>
</reference>
<dbReference type="EMBL" id="JAIWYP010000012">
    <property type="protein sequence ID" value="KAH3730419.1"/>
    <property type="molecule type" value="Genomic_DNA"/>
</dbReference>
<protein>
    <submittedName>
        <fullName evidence="1">Uncharacterized protein</fullName>
    </submittedName>
</protein>
<gene>
    <name evidence="1" type="ORF">DPMN_056405</name>
</gene>
<keyword evidence="2" id="KW-1185">Reference proteome</keyword>
<sequence>MCCGESIGYIIVNEPSFFGGSSWSVLVATEARSRLQKIDISRLDLLRMTQQIHLSPTPSRQDVIFTAVTAVFSRMQRI</sequence>
<evidence type="ECO:0000313" key="2">
    <source>
        <dbReference type="Proteomes" id="UP000828390"/>
    </source>
</evidence>
<name>A0A9D4HT53_DREPO</name>
<dbReference type="AlphaFoldDB" id="A0A9D4HT53"/>